<dbReference type="AlphaFoldDB" id="A0A7C1VSB5"/>
<name>A0A7C1VSB5_9GAMM</name>
<reference evidence="1" key="1">
    <citation type="journal article" date="2020" name="mSystems">
        <title>Genome- and Community-Level Interaction Insights into Carbon Utilization and Element Cycling Functions of Hydrothermarchaeota in Hydrothermal Sediment.</title>
        <authorList>
            <person name="Zhou Z."/>
            <person name="Liu Y."/>
            <person name="Xu W."/>
            <person name="Pan J."/>
            <person name="Luo Z.H."/>
            <person name="Li M."/>
        </authorList>
    </citation>
    <scope>NUCLEOTIDE SEQUENCE [LARGE SCALE GENOMIC DNA]</scope>
    <source>
        <strain evidence="1">HyVt-380</strain>
    </source>
</reference>
<dbReference type="Proteomes" id="UP000886384">
    <property type="component" value="Unassembled WGS sequence"/>
</dbReference>
<comment type="caution">
    <text evidence="1">The sequence shown here is derived from an EMBL/GenBank/DDBJ whole genome shotgun (WGS) entry which is preliminary data.</text>
</comment>
<gene>
    <name evidence="1" type="ORF">ENI26_14120</name>
</gene>
<accession>A0A7C1VSB5</accession>
<protein>
    <submittedName>
        <fullName evidence="1">Uncharacterized protein</fullName>
    </submittedName>
</protein>
<proteinExistence type="predicted"/>
<sequence length="135" mass="13934">MPIVAADLIAYAALLRPEDDVATSGGGQDIDNRPSFVQMAADGTVEMLSSAAGDTTQNVTVKGRDAAGAIITDTKLMNGITIVIFTGTFERVLSVLMDADAVGIITVQRTTGATLIADIPIGERGFTALFIDSAS</sequence>
<evidence type="ECO:0000313" key="1">
    <source>
        <dbReference type="EMBL" id="HEC75482.1"/>
    </source>
</evidence>
<organism evidence="1">
    <name type="scientific">Methylophaga aminisulfidivorans</name>
    <dbReference type="NCBI Taxonomy" id="230105"/>
    <lineage>
        <taxon>Bacteria</taxon>
        <taxon>Pseudomonadati</taxon>
        <taxon>Pseudomonadota</taxon>
        <taxon>Gammaproteobacteria</taxon>
        <taxon>Thiotrichales</taxon>
        <taxon>Piscirickettsiaceae</taxon>
        <taxon>Methylophaga</taxon>
    </lineage>
</organism>
<dbReference type="EMBL" id="DRHY01000331">
    <property type="protein sequence ID" value="HEC75482.1"/>
    <property type="molecule type" value="Genomic_DNA"/>
</dbReference>
<feature type="non-terminal residue" evidence="1">
    <location>
        <position position="135"/>
    </location>
</feature>